<keyword evidence="4" id="KW-0732">Signal</keyword>
<organism evidence="5">
    <name type="scientific">bioreactor metagenome</name>
    <dbReference type="NCBI Taxonomy" id="1076179"/>
    <lineage>
        <taxon>unclassified sequences</taxon>
        <taxon>metagenomes</taxon>
        <taxon>ecological metagenomes</taxon>
    </lineage>
</organism>
<dbReference type="SUPFAM" id="SSF53850">
    <property type="entry name" value="Periplasmic binding protein-like II"/>
    <property type="match status" value="1"/>
</dbReference>
<comment type="caution">
    <text evidence="5">The sequence shown here is derived from an EMBL/GenBank/DDBJ whole genome shotgun (WGS) entry which is preliminary data.</text>
</comment>
<dbReference type="PANTHER" id="PTHR30290:SF10">
    <property type="entry name" value="PERIPLASMIC OLIGOPEPTIDE-BINDING PROTEIN-RELATED"/>
    <property type="match status" value="1"/>
</dbReference>
<keyword evidence="3" id="KW-0813">Transport</keyword>
<dbReference type="InterPro" id="IPR039424">
    <property type="entry name" value="SBP_5"/>
</dbReference>
<evidence type="ECO:0000313" key="5">
    <source>
        <dbReference type="EMBL" id="MPM30176.1"/>
    </source>
</evidence>
<proteinExistence type="inferred from homology"/>
<evidence type="ECO:0000256" key="3">
    <source>
        <dbReference type="ARBA" id="ARBA00022448"/>
    </source>
</evidence>
<dbReference type="Gene3D" id="3.10.105.10">
    <property type="entry name" value="Dipeptide-binding Protein, Domain 3"/>
    <property type="match status" value="1"/>
</dbReference>
<sequence length="205" mass="21834">MPYGVPGGGEQDFRTVGGDLLNSAEEDYENNCAQAKGLLADSSYDSRYNLEYIYVDEGPAAEVAGALTSEWQSVLGIRVRARAVTKEELSAALSSGDYCMAGTSMFALVNDAEGFLASFSGKSSQNTVHYDNGAYDTLLNIIDSASDPAARFACLHDAEALILDEATVCPLYTTGTGWKLREGWSGLCRDARGWFSFAGVSAVSS</sequence>
<dbReference type="GO" id="GO:0030313">
    <property type="term" value="C:cell envelope"/>
    <property type="evidence" value="ECO:0007669"/>
    <property type="project" value="UniProtKB-SubCell"/>
</dbReference>
<evidence type="ECO:0008006" key="6">
    <source>
        <dbReference type="Google" id="ProtNLM"/>
    </source>
</evidence>
<accession>A0A644YNT9</accession>
<evidence type="ECO:0000256" key="4">
    <source>
        <dbReference type="ARBA" id="ARBA00022729"/>
    </source>
</evidence>
<dbReference type="PANTHER" id="PTHR30290">
    <property type="entry name" value="PERIPLASMIC BINDING COMPONENT OF ABC TRANSPORTER"/>
    <property type="match status" value="1"/>
</dbReference>
<protein>
    <recommendedName>
        <fullName evidence="6">Solute-binding protein family 5 domain-containing protein</fullName>
    </recommendedName>
</protein>
<evidence type="ECO:0000256" key="2">
    <source>
        <dbReference type="ARBA" id="ARBA00005695"/>
    </source>
</evidence>
<name>A0A644YNT9_9ZZZZ</name>
<comment type="similarity">
    <text evidence="2">Belongs to the bacterial solute-binding protein 5 family.</text>
</comment>
<dbReference type="EMBL" id="VSSQ01005716">
    <property type="protein sequence ID" value="MPM30176.1"/>
    <property type="molecule type" value="Genomic_DNA"/>
</dbReference>
<evidence type="ECO:0000256" key="1">
    <source>
        <dbReference type="ARBA" id="ARBA00004196"/>
    </source>
</evidence>
<dbReference type="AlphaFoldDB" id="A0A644YNT9"/>
<comment type="subcellular location">
    <subcellularLocation>
        <location evidence="1">Cell envelope</location>
    </subcellularLocation>
</comment>
<dbReference type="GO" id="GO:0015833">
    <property type="term" value="P:peptide transport"/>
    <property type="evidence" value="ECO:0007669"/>
    <property type="project" value="TreeGrafter"/>
</dbReference>
<reference evidence="5" key="1">
    <citation type="submission" date="2019-08" db="EMBL/GenBank/DDBJ databases">
        <authorList>
            <person name="Kucharzyk K."/>
            <person name="Murdoch R.W."/>
            <person name="Higgins S."/>
            <person name="Loffler F."/>
        </authorList>
    </citation>
    <scope>NUCLEOTIDE SEQUENCE</scope>
</reference>
<gene>
    <name evidence="5" type="ORF">SDC9_76721</name>
</gene>
<dbReference type="GO" id="GO:1904680">
    <property type="term" value="F:peptide transmembrane transporter activity"/>
    <property type="evidence" value="ECO:0007669"/>
    <property type="project" value="TreeGrafter"/>
</dbReference>